<protein>
    <recommendedName>
        <fullName evidence="4">RING-CH-type domain-containing protein</fullName>
    </recommendedName>
</protein>
<evidence type="ECO:0000313" key="2">
    <source>
        <dbReference type="EMBL" id="OQE56379.1"/>
    </source>
</evidence>
<proteinExistence type="predicted"/>
<accession>A0A1V6W0I7</accession>
<feature type="region of interest" description="Disordered" evidence="1">
    <location>
        <begin position="166"/>
        <end position="241"/>
    </location>
</feature>
<comment type="caution">
    <text evidence="2">The sequence shown here is derived from an EMBL/GenBank/DDBJ whole genome shotgun (WGS) entry which is preliminary data.</text>
</comment>
<feature type="compositionally biased region" description="Basic residues" evidence="1">
    <location>
        <begin position="218"/>
        <end position="228"/>
    </location>
</feature>
<evidence type="ECO:0000256" key="1">
    <source>
        <dbReference type="SAM" id="MobiDB-lite"/>
    </source>
</evidence>
<reference evidence="3" key="1">
    <citation type="journal article" date="2017" name="Nat. Microbiol.">
        <title>Global analysis of biosynthetic gene clusters reveals vast potential of secondary metabolite production in Penicillium species.</title>
        <authorList>
            <person name="Nielsen J.C."/>
            <person name="Grijseels S."/>
            <person name="Prigent S."/>
            <person name="Ji B."/>
            <person name="Dainat J."/>
            <person name="Nielsen K.F."/>
            <person name="Frisvad J.C."/>
            <person name="Workman M."/>
            <person name="Nielsen J."/>
        </authorList>
    </citation>
    <scope>NUCLEOTIDE SEQUENCE [LARGE SCALE GENOMIC DNA]</scope>
    <source>
        <strain evidence="3">IBT 13039</strain>
    </source>
</reference>
<evidence type="ECO:0000313" key="3">
    <source>
        <dbReference type="Proteomes" id="UP000191691"/>
    </source>
</evidence>
<dbReference type="SUPFAM" id="SSF57850">
    <property type="entry name" value="RING/U-box"/>
    <property type="match status" value="1"/>
</dbReference>
<dbReference type="EMBL" id="MOOB01000419">
    <property type="protein sequence ID" value="OQE56379.1"/>
    <property type="molecule type" value="Genomic_DNA"/>
</dbReference>
<organism evidence="2 3">
    <name type="scientific">Penicillium nalgiovense</name>
    <dbReference type="NCBI Taxonomy" id="60175"/>
    <lineage>
        <taxon>Eukaryota</taxon>
        <taxon>Fungi</taxon>
        <taxon>Dikarya</taxon>
        <taxon>Ascomycota</taxon>
        <taxon>Pezizomycotina</taxon>
        <taxon>Eurotiomycetes</taxon>
        <taxon>Eurotiomycetidae</taxon>
        <taxon>Eurotiales</taxon>
        <taxon>Aspergillaceae</taxon>
        <taxon>Penicillium</taxon>
    </lineage>
</organism>
<gene>
    <name evidence="2" type="ORF">PENNAL_c0419G01958</name>
</gene>
<name>A0A1V6W0I7_PENNA</name>
<evidence type="ECO:0008006" key="4">
    <source>
        <dbReference type="Google" id="ProtNLM"/>
    </source>
</evidence>
<feature type="compositionally biased region" description="Polar residues" evidence="1">
    <location>
        <begin position="186"/>
        <end position="200"/>
    </location>
</feature>
<sequence length="241" mass="26981">MKQRSATRHEYHIAPEWLLHQLFYIRASVRHRQPLGDALYQATLPGHLTGSDKTRRVPWHVSLAQPAILTSVANVWAGVQDLSLKSLTLSHEVDDIHCVFCLAEDENLANESVILRCQCTSLCHLSCAEEWLEKRSTGFGTSCCVCRNEGPLDALIRPLRVQSSDTETRHIRTASESSPDRELVTIRNSSSNEPRQSQLPQRPVGSPGVSVEQSGPRRSARLAGHHRPTLLPLHRFAGRHD</sequence>
<dbReference type="AlphaFoldDB" id="A0A1V6W0I7"/>
<dbReference type="Proteomes" id="UP000191691">
    <property type="component" value="Unassembled WGS sequence"/>
</dbReference>
<feature type="non-terminal residue" evidence="2">
    <location>
        <position position="241"/>
    </location>
</feature>
<keyword evidence="3" id="KW-1185">Reference proteome</keyword>